<dbReference type="Pfam" id="PF00078">
    <property type="entry name" value="RVT_1"/>
    <property type="match status" value="1"/>
</dbReference>
<dbReference type="RefSeq" id="WP_098997294.1">
    <property type="nucleotide sequence ID" value="NZ_CP077153.1"/>
</dbReference>
<dbReference type="InterPro" id="IPR000477">
    <property type="entry name" value="RT_dom"/>
</dbReference>
<evidence type="ECO:0000313" key="2">
    <source>
        <dbReference type="Proteomes" id="UP000224507"/>
    </source>
</evidence>
<evidence type="ECO:0000313" key="1">
    <source>
        <dbReference type="EMBL" id="PHI17023.1"/>
    </source>
</evidence>
<organism evidence="1 2">
    <name type="scientific">Fusobacterium nucleatum subsp. polymorphum</name>
    <name type="common">Fusobacterium polymorphum</name>
    <dbReference type="NCBI Taxonomy" id="76857"/>
    <lineage>
        <taxon>Bacteria</taxon>
        <taxon>Fusobacteriati</taxon>
        <taxon>Fusobacteriota</taxon>
        <taxon>Fusobacteriia</taxon>
        <taxon>Fusobacteriales</taxon>
        <taxon>Fusobacteriaceae</taxon>
        <taxon>Fusobacterium</taxon>
    </lineage>
</organism>
<gene>
    <name evidence="1" type="ORF">CBG56_05135</name>
</gene>
<accession>A0A0S2ZWS4</accession>
<dbReference type="PROSITE" id="PS50878">
    <property type="entry name" value="RT_POL"/>
    <property type="match status" value="1"/>
</dbReference>
<dbReference type="Proteomes" id="UP000224507">
    <property type="component" value="Unassembled WGS sequence"/>
</dbReference>
<name>A0A0S2ZWS4_FUSNP</name>
<dbReference type="AlphaFoldDB" id="A0A0S2ZWS4"/>
<proteinExistence type="predicted"/>
<protein>
    <submittedName>
        <fullName evidence="1">Uncharacterized protein</fullName>
    </submittedName>
</protein>
<reference evidence="1 2" key="1">
    <citation type="submission" date="2017-06" db="EMBL/GenBank/DDBJ databases">
        <title>Draft genome sequence of Fusobacterium nucleatum subsp. polymorphum KCOM 1274 (=ChDC F309).</title>
        <authorList>
            <person name="Kook J.-K."/>
            <person name="Park S.-N."/>
            <person name="Lim Y.K."/>
            <person name="Roh H."/>
        </authorList>
    </citation>
    <scope>NUCLEOTIDE SEQUENCE [LARGE SCALE GENOMIC DNA]</scope>
    <source>
        <strain evidence="2">KCOM 1274 (ChDC F309)</strain>
    </source>
</reference>
<dbReference type="EMBL" id="NIRO01000003">
    <property type="protein sequence ID" value="PHI17023.1"/>
    <property type="molecule type" value="Genomic_DNA"/>
</dbReference>
<comment type="caution">
    <text evidence="1">The sequence shown here is derived from an EMBL/GenBank/DDBJ whole genome shotgun (WGS) entry which is preliminary data.</text>
</comment>
<dbReference type="CDD" id="cd01646">
    <property type="entry name" value="RT_Bac_retron_I"/>
    <property type="match status" value="1"/>
</dbReference>
<sequence>MENWRSKKLKTYYDFMSEIKADELYDRLVSYGMFSEKLPSIFTGDLFLNYCKNICKQSFSDEWRGYINYESMRNTNIPRNIGIPTPMGHELLCKTLMKHWTKLTKYFETKTKGQPRIISRIHIRKIQDTKALFLMNYKNWIDDGTPEPDIYLGKRYMIHTDISKCYPSIYTHAIPWALVGKDVAKNNIGKYKEWYNQIDHFAQISKNGETHGLLIGPHTSNILSEIILCAIDKELSKKYDSYIRNIDDYICYVDTKEEADNFIIDLNRELRKYDLLINHKKTEIYELPICVIETWIHKIQNHMVTFQKFKDYIDYREIQAFIDFIIKLVSENTDNNSVVLYAVKALKNFNLTKNAQEYLVKAIVSLSLLYPYLVPILGQYIFEKYKVDPNQIQKYANMIYEKYIQKNNYEACSFALLYAIDSNSKIDSIDVEIIKNSQDCILMLMAFIYCKKNNLKSEVKQLKLYAKELEKKGEIDQYWLFVYECLGKLTGEWGTMKKNKVSFLKSEYRF</sequence>